<name>A0A0C2MVN7_THEKT</name>
<dbReference type="AlphaFoldDB" id="A0A0C2MVN7"/>
<dbReference type="OrthoDB" id="437511at2759"/>
<dbReference type="Proteomes" id="UP000031668">
    <property type="component" value="Unassembled WGS sequence"/>
</dbReference>
<evidence type="ECO:0000313" key="1">
    <source>
        <dbReference type="EMBL" id="KII68220.1"/>
    </source>
</evidence>
<evidence type="ECO:0000313" key="2">
    <source>
        <dbReference type="Proteomes" id="UP000031668"/>
    </source>
</evidence>
<protein>
    <submittedName>
        <fullName evidence="1">Uncharacterized protein</fullName>
    </submittedName>
</protein>
<accession>A0A0C2MVN7</accession>
<gene>
    <name evidence="1" type="ORF">RF11_09495</name>
</gene>
<dbReference type="EMBL" id="JWZT01002888">
    <property type="protein sequence ID" value="KII68220.1"/>
    <property type="molecule type" value="Genomic_DNA"/>
</dbReference>
<sequence>MIDPIIPFDGLPIYYSINYISKEMIIGKDGRVISESSQKQSTNLIITTDANGRKEDILREYKPVLPTEIILDRRETAVDLIIPHSAHHNQSIDYTIVIKNMNKNHLHMLTVFVDLVNATGKKMLDNHVYFHSESFKNDSYTFLGKTKPWKVERPTNLSLSTFVWNLKLIDVSTNQLINIEKVTSILPCFDGYFEIPRQKIGLGMMNFDFRIKNLLEIEANYITIIFYQNGFTWESSAMLDNIPALGEKTVSGNVFVKVSFALTLAFRRN</sequence>
<organism evidence="1 2">
    <name type="scientific">Thelohanellus kitauei</name>
    <name type="common">Myxosporean</name>
    <dbReference type="NCBI Taxonomy" id="669202"/>
    <lineage>
        <taxon>Eukaryota</taxon>
        <taxon>Metazoa</taxon>
        <taxon>Cnidaria</taxon>
        <taxon>Myxozoa</taxon>
        <taxon>Myxosporea</taxon>
        <taxon>Bivalvulida</taxon>
        <taxon>Platysporina</taxon>
        <taxon>Myxobolidae</taxon>
        <taxon>Thelohanellus</taxon>
    </lineage>
</organism>
<reference evidence="1 2" key="1">
    <citation type="journal article" date="2014" name="Genome Biol. Evol.">
        <title>The genome of the myxosporean Thelohanellus kitauei shows adaptations to nutrient acquisition within its fish host.</title>
        <authorList>
            <person name="Yang Y."/>
            <person name="Xiong J."/>
            <person name="Zhou Z."/>
            <person name="Huo F."/>
            <person name="Miao W."/>
            <person name="Ran C."/>
            <person name="Liu Y."/>
            <person name="Zhang J."/>
            <person name="Feng J."/>
            <person name="Wang M."/>
            <person name="Wang M."/>
            <person name="Wang L."/>
            <person name="Yao B."/>
        </authorList>
    </citation>
    <scope>NUCLEOTIDE SEQUENCE [LARGE SCALE GENOMIC DNA]</scope>
    <source>
        <strain evidence="1">Wuqing</strain>
    </source>
</reference>
<proteinExistence type="predicted"/>
<keyword evidence="2" id="KW-1185">Reference proteome</keyword>
<comment type="caution">
    <text evidence="1">The sequence shown here is derived from an EMBL/GenBank/DDBJ whole genome shotgun (WGS) entry which is preliminary data.</text>
</comment>